<evidence type="ECO:0000259" key="3">
    <source>
        <dbReference type="PROSITE" id="PS51688"/>
    </source>
</evidence>
<dbReference type="PROSITE" id="PS51688">
    <property type="entry name" value="ICA"/>
    <property type="match status" value="1"/>
</dbReference>
<reference evidence="4 5" key="1">
    <citation type="submission" date="2019-02" db="EMBL/GenBank/DDBJ databases">
        <title>Bacterial novel species Emticicia sp. 17J42-9 isolated from soil.</title>
        <authorList>
            <person name="Jung H.-Y."/>
        </authorList>
    </citation>
    <scope>NUCLEOTIDE SEQUENCE [LARGE SCALE GENOMIC DNA]</scope>
    <source>
        <strain evidence="4 5">17J42-9</strain>
    </source>
</reference>
<dbReference type="Gene3D" id="2.150.10.10">
    <property type="entry name" value="Serralysin-like metalloprotease, C-terminal"/>
    <property type="match status" value="1"/>
</dbReference>
<evidence type="ECO:0000313" key="5">
    <source>
        <dbReference type="Proteomes" id="UP000293162"/>
    </source>
</evidence>
<keyword evidence="2" id="KW-0732">Signal</keyword>
<dbReference type="Proteomes" id="UP000293162">
    <property type="component" value="Unassembled WGS sequence"/>
</dbReference>
<dbReference type="RefSeq" id="WP_130019141.1">
    <property type="nucleotide sequence ID" value="NZ_SEWF01000002.1"/>
</dbReference>
<dbReference type="AlphaFoldDB" id="A0A4Q5M5D8"/>
<organism evidence="4 5">
    <name type="scientific">Emticicia agri</name>
    <dbReference type="NCBI Taxonomy" id="2492393"/>
    <lineage>
        <taxon>Bacteria</taxon>
        <taxon>Pseudomonadati</taxon>
        <taxon>Bacteroidota</taxon>
        <taxon>Cytophagia</taxon>
        <taxon>Cytophagales</taxon>
        <taxon>Leadbetterellaceae</taxon>
        <taxon>Emticicia</taxon>
    </lineage>
</organism>
<name>A0A4Q5M5D8_9BACT</name>
<dbReference type="OrthoDB" id="946948at2"/>
<dbReference type="InterPro" id="IPR011049">
    <property type="entry name" value="Serralysin-like_metalloprot_C"/>
</dbReference>
<protein>
    <recommendedName>
        <fullName evidence="3">Peptidase S74 domain-containing protein</fullName>
    </recommendedName>
</protein>
<dbReference type="InterPro" id="IPR030392">
    <property type="entry name" value="S74_ICA"/>
</dbReference>
<feature type="chain" id="PRO_5020784440" description="Peptidase S74 domain-containing protein" evidence="2">
    <location>
        <begin position="27"/>
        <end position="871"/>
    </location>
</feature>
<keyword evidence="1" id="KW-0175">Coiled coil</keyword>
<sequence>MNTFIKPKHLALSVAISLLAFSKAFSQSVTILPKSQTNTDTLATKLFRMTNGAGSLKVMASDNAGNGRWTDTVATKFLKMTTGAGLYKVMTSDGDGNGTWTDASFFSDPYWAAENEYLYMIPSVKLGIGTNTPAYKLDVRNTALSTVANFSGSSTIGAGIRISSGVTGNIEEIPISKEWQIFHSGTGTTIENGGYGQLHFKDHEGTRMIIRNTGRVGIGVLNPSEMLEVDGNTRINGKIDIRNTGLSVFVGEGAGRNDDLTQNYSTFVGFNAGLENTTGTDNTAIGAGALENKVSGNFNTAIGRVALANNISGMSNVAIGSYAGYNATGSYNVFIGDGAGSDATGNDKLYIHNSNTATPLIYGDFFERNMGVNGRLIIGAHTPYENASKLDVIANENGRFIIQNWVPTTYNTLVVARLLSTTNKAPQMRFEGIGNSWTDIGQDSNGSFVVEGNDNSRLVVKNTGEVGIGVANPGAQFQIASSLKDIFSASSNSTVGTWFNLANSTTGGKSWKFISTGSGNTEGAGNLLVKDETDTRMFINSATGKVGFGTVVPNSQLEVVSTTNETLRATSSSTTGTWLSINNTSTNANNWKFVSTGSGNSEGVGHLLLKDNTGSKMIIKSNGAVGIGTESPTRAKLVIDGSLSTTIPNYGYLNSNGDTGTSSGANNYSIYASHRIAASEFNAYSDARIKKIKGLSNNAHDLNTLKNIQITDYQLTDSISKGNTNYKKVIAQQVEEVYPSAVTKITDFIPDIYQLSAIEKGFIPLTRTTLKAGDKLKLITDEKQEVVEVLSVSANGIQVSSEKSGKVFVYGKEVNDFRAVDYEALTTLNISATQQLLKRIEVLEKENQDMKQLKQDVESLKNILLTTQKGK</sequence>
<dbReference type="Pfam" id="PF13884">
    <property type="entry name" value="Peptidase_S74"/>
    <property type="match status" value="1"/>
</dbReference>
<evidence type="ECO:0000313" key="4">
    <source>
        <dbReference type="EMBL" id="RYU97359.1"/>
    </source>
</evidence>
<feature type="domain" description="Peptidase S74" evidence="3">
    <location>
        <begin position="685"/>
        <end position="847"/>
    </location>
</feature>
<feature type="signal peptide" evidence="2">
    <location>
        <begin position="1"/>
        <end position="26"/>
    </location>
</feature>
<accession>A0A4Q5M5D8</accession>
<evidence type="ECO:0000256" key="1">
    <source>
        <dbReference type="SAM" id="Coils"/>
    </source>
</evidence>
<comment type="caution">
    <text evidence="4">The sequence shown here is derived from an EMBL/GenBank/DDBJ whole genome shotgun (WGS) entry which is preliminary data.</text>
</comment>
<proteinExistence type="predicted"/>
<dbReference type="EMBL" id="SEWF01000002">
    <property type="protein sequence ID" value="RYU97359.1"/>
    <property type="molecule type" value="Genomic_DNA"/>
</dbReference>
<evidence type="ECO:0000256" key="2">
    <source>
        <dbReference type="SAM" id="SignalP"/>
    </source>
</evidence>
<keyword evidence="5" id="KW-1185">Reference proteome</keyword>
<gene>
    <name evidence="4" type="ORF">EWM59_01330</name>
</gene>
<feature type="coiled-coil region" evidence="1">
    <location>
        <begin position="833"/>
        <end position="863"/>
    </location>
</feature>